<keyword evidence="2" id="KW-1185">Reference proteome</keyword>
<proteinExistence type="predicted"/>
<sequence>MVLLRPTISSGNPSTNGVTPEPICLLCGVLITAADDESSKDILSRKRKWIARWNLKTKQHMLVTSHEIEEASFADCPRLWSMFCRANRLIRTVIKESDRKFRLTGINMLSSNHGPYYTPTDPATARIGGLRYAGYDDTQFTQFYAASITRQPRQYKGSVVGYIVHAHCWALFGQIEGLKLNKTALAQVVQTCRKFWHRNELWGAYGNLLFSKIGPNEPYFNAEYGCDFFLSPLVVGAVQEAIIRAKEENLRFASTKAIVPLCRFSGLPLEIAILIAELICPVQYTPNDVNDMREMLLAFRWKLPDWFWRKRWSKHLFIELGVKGGTAPVDWLLWLNLLGLVSDPDWFRYSGLPNRERVVGIILALENIYVQ</sequence>
<evidence type="ECO:0000313" key="2">
    <source>
        <dbReference type="Proteomes" id="UP001219568"/>
    </source>
</evidence>
<protein>
    <submittedName>
        <fullName evidence="1">Uncharacterized protein</fullName>
    </submittedName>
</protein>
<organism evidence="1 2">
    <name type="scientific">Penicillium canescens</name>
    <dbReference type="NCBI Taxonomy" id="5083"/>
    <lineage>
        <taxon>Eukaryota</taxon>
        <taxon>Fungi</taxon>
        <taxon>Dikarya</taxon>
        <taxon>Ascomycota</taxon>
        <taxon>Pezizomycotina</taxon>
        <taxon>Eurotiomycetes</taxon>
        <taxon>Eurotiomycetidae</taxon>
        <taxon>Eurotiales</taxon>
        <taxon>Aspergillaceae</taxon>
        <taxon>Penicillium</taxon>
    </lineage>
</organism>
<name>A0AAD6N311_PENCN</name>
<gene>
    <name evidence="1" type="ORF">N7460_013804</name>
</gene>
<reference evidence="1" key="1">
    <citation type="journal article" date="2023" name="IMA Fungus">
        <title>Comparative genomic study of the Penicillium genus elucidates a diverse pangenome and 15 lateral gene transfer events.</title>
        <authorList>
            <person name="Petersen C."/>
            <person name="Sorensen T."/>
            <person name="Nielsen M.R."/>
            <person name="Sondergaard T.E."/>
            <person name="Sorensen J.L."/>
            <person name="Fitzpatrick D.A."/>
            <person name="Frisvad J.C."/>
            <person name="Nielsen K.L."/>
        </authorList>
    </citation>
    <scope>NUCLEOTIDE SEQUENCE</scope>
    <source>
        <strain evidence="1">IBT 15450</strain>
    </source>
</reference>
<dbReference type="AlphaFoldDB" id="A0AAD6N311"/>
<reference evidence="1" key="2">
    <citation type="submission" date="2023-01" db="EMBL/GenBank/DDBJ databases">
        <authorList>
            <person name="Petersen C."/>
        </authorList>
    </citation>
    <scope>NUCLEOTIDE SEQUENCE</scope>
    <source>
        <strain evidence="1">IBT 15450</strain>
    </source>
</reference>
<dbReference type="EMBL" id="JAQJZL010000016">
    <property type="protein sequence ID" value="KAJ6023409.1"/>
    <property type="molecule type" value="Genomic_DNA"/>
</dbReference>
<comment type="caution">
    <text evidence="1">The sequence shown here is derived from an EMBL/GenBank/DDBJ whole genome shotgun (WGS) entry which is preliminary data.</text>
</comment>
<dbReference type="Proteomes" id="UP001219568">
    <property type="component" value="Unassembled WGS sequence"/>
</dbReference>
<evidence type="ECO:0000313" key="1">
    <source>
        <dbReference type="EMBL" id="KAJ6023409.1"/>
    </source>
</evidence>
<accession>A0AAD6N311</accession>